<dbReference type="Gene3D" id="3.40.50.2300">
    <property type="match status" value="1"/>
</dbReference>
<keyword evidence="3" id="KW-0805">Transcription regulation</keyword>
<dbReference type="Pfam" id="PF02954">
    <property type="entry name" value="HTH_8"/>
    <property type="match status" value="1"/>
</dbReference>
<dbReference type="InterPro" id="IPR002197">
    <property type="entry name" value="HTH_Fis"/>
</dbReference>
<dbReference type="Proteomes" id="UP001060414">
    <property type="component" value="Chromosome"/>
</dbReference>
<dbReference type="PROSITE" id="PS00688">
    <property type="entry name" value="SIGMA54_INTERACT_3"/>
    <property type="match status" value="1"/>
</dbReference>
<dbReference type="Pfam" id="PF25601">
    <property type="entry name" value="AAA_lid_14"/>
    <property type="match status" value="1"/>
</dbReference>
<keyword evidence="6" id="KW-0597">Phosphoprotein</keyword>
<evidence type="ECO:0000256" key="1">
    <source>
        <dbReference type="ARBA" id="ARBA00022741"/>
    </source>
</evidence>
<evidence type="ECO:0000256" key="2">
    <source>
        <dbReference type="ARBA" id="ARBA00022840"/>
    </source>
</evidence>
<protein>
    <submittedName>
        <fullName evidence="9">Sigma-54 dependent transcriptional regulator</fullName>
    </submittedName>
</protein>
<dbReference type="InterPro" id="IPR025943">
    <property type="entry name" value="Sigma_54_int_dom_ATP-bd_2"/>
</dbReference>
<dbReference type="SUPFAM" id="SSF52540">
    <property type="entry name" value="P-loop containing nucleoside triphosphate hydrolases"/>
    <property type="match status" value="1"/>
</dbReference>
<feature type="domain" description="Sigma-54 factor interaction" evidence="7">
    <location>
        <begin position="156"/>
        <end position="384"/>
    </location>
</feature>
<sequence>MRKNLFPDPPILLVCSEADWCENLMDDLTQDAGINNILIRNDSSKTVGLLQYQEISLVLLDPDTPPLSGEDVLEVLNYDHPRVPVIIVAGSNQGGRASHWLKRGAFGFHLKDESRENLLATIRKALTHCELQRENRALRERMLHDGLDQPAAFSGLVTRNRKMISLFKYIEAIAPSSEPVLITGESGVGKELFARAIHQASRAKGKLVAVNAAGLDDQAFSDSLFGHVRGAFTGADRDRAGLVEKAAGGTLFLDEIGDLNTASQVKLLRLLQEGEFFPLGSDTLKRVKVRMLFATNQDLAVKKVAGEFRRDLYYRLCTHHLHIPPLRERTEDIPLLLRHFLQEAAASLGKKIPTPPEELAILLSTYHFPGNIRELRAMVHNAVSLHRSGKLSMESFRRTILTHTRTAPDAGMGDFEATLRQLGQLPTLKEADEMLMNEALRRSQGNQKIAAAMLGISPPALSKRRKKT</sequence>
<dbReference type="PANTHER" id="PTHR32071">
    <property type="entry name" value="TRANSCRIPTIONAL REGULATORY PROTEIN"/>
    <property type="match status" value="1"/>
</dbReference>
<dbReference type="InterPro" id="IPR003593">
    <property type="entry name" value="AAA+_ATPase"/>
</dbReference>
<dbReference type="PANTHER" id="PTHR32071:SF13">
    <property type="entry name" value="RESPONSE REGULATOR HSFA"/>
    <property type="match status" value="1"/>
</dbReference>
<feature type="domain" description="Response regulatory" evidence="8">
    <location>
        <begin position="10"/>
        <end position="126"/>
    </location>
</feature>
<keyword evidence="1" id="KW-0547">Nucleotide-binding</keyword>
<evidence type="ECO:0000259" key="7">
    <source>
        <dbReference type="PROSITE" id="PS50045"/>
    </source>
</evidence>
<dbReference type="Gene3D" id="3.40.50.300">
    <property type="entry name" value="P-loop containing nucleotide triphosphate hydrolases"/>
    <property type="match status" value="1"/>
</dbReference>
<evidence type="ECO:0000313" key="9">
    <source>
        <dbReference type="EMBL" id="UWZ80659.1"/>
    </source>
</evidence>
<dbReference type="PROSITE" id="PS50045">
    <property type="entry name" value="SIGMA54_INTERACT_4"/>
    <property type="match status" value="1"/>
</dbReference>
<dbReference type="PROSITE" id="PS00675">
    <property type="entry name" value="SIGMA54_INTERACT_1"/>
    <property type="match status" value="1"/>
</dbReference>
<dbReference type="InterPro" id="IPR027417">
    <property type="entry name" value="P-loop_NTPase"/>
</dbReference>
<name>A0ABY5ZSM3_9BACT</name>
<dbReference type="CDD" id="cd00009">
    <property type="entry name" value="AAA"/>
    <property type="match status" value="1"/>
</dbReference>
<gene>
    <name evidence="9" type="ORF">L9S41_04480</name>
</gene>
<dbReference type="Gene3D" id="1.10.10.60">
    <property type="entry name" value="Homeodomain-like"/>
    <property type="match status" value="1"/>
</dbReference>
<keyword evidence="4" id="KW-0238">DNA-binding</keyword>
<dbReference type="PRINTS" id="PR01590">
    <property type="entry name" value="HTHFIS"/>
</dbReference>
<dbReference type="Pfam" id="PF00072">
    <property type="entry name" value="Response_reg"/>
    <property type="match status" value="1"/>
</dbReference>
<evidence type="ECO:0000256" key="5">
    <source>
        <dbReference type="ARBA" id="ARBA00023163"/>
    </source>
</evidence>
<evidence type="ECO:0000313" key="10">
    <source>
        <dbReference type="Proteomes" id="UP001060414"/>
    </source>
</evidence>
<evidence type="ECO:0000256" key="4">
    <source>
        <dbReference type="ARBA" id="ARBA00023125"/>
    </source>
</evidence>
<dbReference type="InterPro" id="IPR025944">
    <property type="entry name" value="Sigma_54_int_dom_CS"/>
</dbReference>
<dbReference type="SUPFAM" id="SSF52172">
    <property type="entry name" value="CheY-like"/>
    <property type="match status" value="1"/>
</dbReference>
<reference evidence="9" key="1">
    <citation type="journal article" date="2022" name="Environ. Microbiol.">
        <title>Geoalkalibacter halelectricus SAP #1 sp. nov. possessing extracellular electron transfer and mineral#reducing capabilities from a haloalkaline environment.</title>
        <authorList>
            <person name="Yadav S."/>
            <person name="Singh R."/>
            <person name="Sundharam S.S."/>
            <person name="Chaudhary S."/>
            <person name="Krishnamurthi S."/>
            <person name="Patil S.A."/>
        </authorList>
    </citation>
    <scope>NUCLEOTIDE SEQUENCE</scope>
    <source>
        <strain evidence="9">SAP-1</strain>
    </source>
</reference>
<proteinExistence type="predicted"/>
<dbReference type="Pfam" id="PF00158">
    <property type="entry name" value="Sigma54_activat"/>
    <property type="match status" value="1"/>
</dbReference>
<dbReference type="PROSITE" id="PS00676">
    <property type="entry name" value="SIGMA54_INTERACT_2"/>
    <property type="match status" value="1"/>
</dbReference>
<accession>A0ABY5ZSM3</accession>
<dbReference type="Gene3D" id="1.10.8.60">
    <property type="match status" value="1"/>
</dbReference>
<dbReference type="InterPro" id="IPR001789">
    <property type="entry name" value="Sig_transdc_resp-reg_receiver"/>
</dbReference>
<dbReference type="PROSITE" id="PS50110">
    <property type="entry name" value="RESPONSE_REGULATORY"/>
    <property type="match status" value="1"/>
</dbReference>
<keyword evidence="10" id="KW-1185">Reference proteome</keyword>
<dbReference type="InterPro" id="IPR002078">
    <property type="entry name" value="Sigma_54_int"/>
</dbReference>
<keyword evidence="2" id="KW-0067">ATP-binding</keyword>
<dbReference type="InterPro" id="IPR011006">
    <property type="entry name" value="CheY-like_superfamily"/>
</dbReference>
<feature type="modified residue" description="4-aspartylphosphate" evidence="6">
    <location>
        <position position="61"/>
    </location>
</feature>
<evidence type="ECO:0000256" key="3">
    <source>
        <dbReference type="ARBA" id="ARBA00023015"/>
    </source>
</evidence>
<keyword evidence="5" id="KW-0804">Transcription</keyword>
<organism evidence="9 10">
    <name type="scientific">Geoalkalibacter halelectricus</name>
    <dbReference type="NCBI Taxonomy" id="2847045"/>
    <lineage>
        <taxon>Bacteria</taxon>
        <taxon>Pseudomonadati</taxon>
        <taxon>Thermodesulfobacteriota</taxon>
        <taxon>Desulfuromonadia</taxon>
        <taxon>Desulfuromonadales</taxon>
        <taxon>Geoalkalibacteraceae</taxon>
        <taxon>Geoalkalibacter</taxon>
    </lineage>
</organism>
<dbReference type="SMART" id="SM00448">
    <property type="entry name" value="REC"/>
    <property type="match status" value="1"/>
</dbReference>
<evidence type="ECO:0000259" key="8">
    <source>
        <dbReference type="PROSITE" id="PS50110"/>
    </source>
</evidence>
<dbReference type="InterPro" id="IPR025662">
    <property type="entry name" value="Sigma_54_int_dom_ATP-bd_1"/>
</dbReference>
<dbReference type="InterPro" id="IPR058031">
    <property type="entry name" value="AAA_lid_NorR"/>
</dbReference>
<dbReference type="EMBL" id="CP092109">
    <property type="protein sequence ID" value="UWZ80659.1"/>
    <property type="molecule type" value="Genomic_DNA"/>
</dbReference>
<dbReference type="SMART" id="SM00382">
    <property type="entry name" value="AAA"/>
    <property type="match status" value="1"/>
</dbReference>
<dbReference type="RefSeq" id="WP_260749019.1">
    <property type="nucleotide sequence ID" value="NZ_CP092109.1"/>
</dbReference>
<evidence type="ECO:0000256" key="6">
    <source>
        <dbReference type="PROSITE-ProRule" id="PRU00169"/>
    </source>
</evidence>